<evidence type="ECO:0000256" key="10">
    <source>
        <dbReference type="ARBA" id="ARBA00023136"/>
    </source>
</evidence>
<keyword evidence="6" id="KW-0507">mRNA processing</keyword>
<dbReference type="GO" id="GO:0006396">
    <property type="term" value="P:RNA processing"/>
    <property type="evidence" value="ECO:0007669"/>
    <property type="project" value="InterPro"/>
</dbReference>
<feature type="compositionally biased region" description="Low complexity" evidence="14">
    <location>
        <begin position="1406"/>
        <end position="1415"/>
    </location>
</feature>
<comment type="similarity">
    <text evidence="3">Belongs to the COG4 family.</text>
</comment>
<dbReference type="SMART" id="SM00386">
    <property type="entry name" value="HAT"/>
    <property type="match status" value="4"/>
</dbReference>
<organism evidence="16 17">
    <name type="scientific">Temnothorax longispinosus</name>
    <dbReference type="NCBI Taxonomy" id="300112"/>
    <lineage>
        <taxon>Eukaryota</taxon>
        <taxon>Metazoa</taxon>
        <taxon>Ecdysozoa</taxon>
        <taxon>Arthropoda</taxon>
        <taxon>Hexapoda</taxon>
        <taxon>Insecta</taxon>
        <taxon>Pterygota</taxon>
        <taxon>Neoptera</taxon>
        <taxon>Endopterygota</taxon>
        <taxon>Hymenoptera</taxon>
        <taxon>Apocrita</taxon>
        <taxon>Aculeata</taxon>
        <taxon>Formicoidea</taxon>
        <taxon>Formicidae</taxon>
        <taxon>Myrmicinae</taxon>
        <taxon>Temnothorax</taxon>
    </lineage>
</organism>
<evidence type="ECO:0000256" key="12">
    <source>
        <dbReference type="ARBA" id="ARBA00023242"/>
    </source>
</evidence>
<dbReference type="InterPro" id="IPR011990">
    <property type="entry name" value="TPR-like_helical_dom_sf"/>
</dbReference>
<feature type="compositionally biased region" description="Acidic residues" evidence="14">
    <location>
        <begin position="1169"/>
        <end position="1181"/>
    </location>
</feature>
<dbReference type="InterPro" id="IPR048684">
    <property type="entry name" value="COG4_C"/>
</dbReference>
<dbReference type="Gene3D" id="1.10.287.1060">
    <property type="entry name" value="ESAT-6-like"/>
    <property type="match status" value="1"/>
</dbReference>
<dbReference type="STRING" id="300112.A0A4S2JBV1"/>
<comment type="subcellular location">
    <subcellularLocation>
        <location evidence="2">Golgi apparatus membrane</location>
        <topology evidence="2">Peripheral membrane protein</topology>
    </subcellularLocation>
    <subcellularLocation>
        <location evidence="1">Nucleus</location>
    </subcellularLocation>
</comment>
<dbReference type="SUPFAM" id="SSF48452">
    <property type="entry name" value="TPR-like"/>
    <property type="match status" value="1"/>
</dbReference>
<evidence type="ECO:0000256" key="5">
    <source>
        <dbReference type="ARBA" id="ARBA00022448"/>
    </source>
</evidence>
<dbReference type="SMART" id="SM00762">
    <property type="entry name" value="Cog4"/>
    <property type="match status" value="1"/>
</dbReference>
<feature type="compositionally biased region" description="Gly residues" evidence="14">
    <location>
        <begin position="1734"/>
        <end position="1743"/>
    </location>
</feature>
<evidence type="ECO:0000259" key="15">
    <source>
        <dbReference type="SMART" id="SM00762"/>
    </source>
</evidence>
<name>A0A4S2JBV1_9HYME</name>
<evidence type="ECO:0000256" key="2">
    <source>
        <dbReference type="ARBA" id="ARBA00004395"/>
    </source>
</evidence>
<sequence length="1785" mass="201495">MTRSVETQPKSSNRQFIDLLIIMDLPVNEENLQQILDKLSEDEVSIKKNLDTILARRCHVEAKLQNIGKVLPNVVVIRTEGEKFCDMIARTNELAENVSAKVRQLDLARSRVCECQSRINDILDLQLCSEGVATALRNEDYEQGAAHVHRYLAMDQQLLERTAKDVSGDHTSISSSLVTLQQAAMELRAVVTHKFDEAVKSEDLASVERFFKIFPLLGMHLEGLKKFCSYLCTKLHETAQKNLQATLEIKSNDKRAAVIFADTMTLLFEGIARIVEVHQPIIETYYGPGRLLMTISILQKECDSPERLDPKELDLLLGEITIMHSRAELYIRFLKRRIKNDIEISTTDEAQRTELLNEFETTINNSELAHGMQELLGAYLALERYFLEESVNKALGMDALDPDQQTSSMVDDVFFIVQKCVRRAMSSWSIDGVCAVVNMACGILEGEFANRLRNRLRQGYPAGYLDLAQAYSALQTSIQHGRLQTSDTECARLTFLAYLNNTDVSTEYVETLCKSLGAEIDATFPNMLKKDRGKIDSCLSSLKGVILILRGIIDCGLEQLRVSAVKPRVTPWLDAFLSIDHHINEDELLRYETDEPFVQTLIMNLEGLLQGFKDSLTTSNYDALIGLLTAEVTARLEKVVLKSTFNRAGGLILDKEIRSLASYLAAATSWSVRDKFARLTQIATILSIEKVEELADYCGADAIAWRLTPSEVRRIASRDADVCDFEKRAGRARSALLRAPILMKLRVLRGFAIGNPVSKCCAAIAPLSVRGSALHIPDILPRARCLQRAVTRPRSSWPSQVKNEAPSNVPITPDRSSGRCRGTARHQGRAARRGRPAHETAISTRRRLGAAWMRRTRSGGRTRKTAVKPAVKDSVAKKSSGKKLLARATRSPRKVHEIEEVVEEETTSTLEEGMMESMPENGVQRLTDVIVEQRSEEDTPMLRLELEDSEDANIHEINVNQEGEEIEQDEEDTRHSNIIRSEGIIMEDSSMDKVEMLAEREDIEMEGQDVSNDDSNQQRVLIDFQEVINEDGSTMTQEILEAEEVDSEDMSAHTVTRIQVMEIDEGEEMSQQEMSEDVETLMGKVEEPDMEELQSDSLPRIEITEAEAENKVVQEYINDEEEEEDTKKTEPDTEAVSEDELPTEAAAKEPETEAVSDEELPVAAPADLGETESVSEDELPPDSDKKKKSAAKLNKTPEKKTKAEAGTKRKLNAEGEYDPSSPTSENNDEAPAKKVALSSDAEVGDKQEIKPASPKKKTLPELEKYWKAVNEDPSDFTGWTYLLQYVDQEVSLKAISLSVDLWLHYINHCKTVYEKDEEKLREQYERAIQACGLEFSYIKWESEAKRLSRVTALYDRLLSTPTLGYTSHFEAFQEFVSSNLPNRILSVDDFLELRAEVKALLKSDDATAASAADDAPPGEEPPPHEVPPTDEETRAIREKIISSRRKMHKANVNAVAARWSYEEGFVRYLESLKGDNTEKIRDVYSRACMVHHPKKPNLHLQWAIFEEGQDNFEKAAAILENIDNVLPNMLQVAYRRINLERRRGDLEKACTLYENYISNSKNRTIANNIAVKYARFLCKVKDDVERAIKVLMKATDKDKDNPRLYLQLIDLAMQRTPVDTQEIVGYMDMFIEREHADLEQRVLFAQRKVEFLEDFSPDIRQVLKAHEQFQKCIKQAKERKKTKGDDNKTDSSPPKKKADQSNVPPSPSVGSQSSYQYSSGPSGPYQSPQQFQGGQYGGQGGYQQGYQQYPPPSDPNYANYQNWQYGQGGPQAYGPYNQWGSYNYY</sequence>
<evidence type="ECO:0000256" key="8">
    <source>
        <dbReference type="ARBA" id="ARBA00022927"/>
    </source>
</evidence>
<feature type="compositionally biased region" description="Acidic residues" evidence="14">
    <location>
        <begin position="1132"/>
        <end position="1142"/>
    </location>
</feature>
<evidence type="ECO:0000256" key="4">
    <source>
        <dbReference type="ARBA" id="ARBA00020975"/>
    </source>
</evidence>
<dbReference type="InterPro" id="IPR048682">
    <property type="entry name" value="COG4"/>
</dbReference>
<keyword evidence="8" id="KW-0653">Protein transport</keyword>
<evidence type="ECO:0000256" key="3">
    <source>
        <dbReference type="ARBA" id="ARBA00009215"/>
    </source>
</evidence>
<protein>
    <recommendedName>
        <fullName evidence="4">Conserved oligomeric Golgi complex subunit 4</fullName>
    </recommendedName>
    <alternativeName>
        <fullName evidence="13">Component of oligomeric Golgi complex 4</fullName>
    </alternativeName>
</protein>
<dbReference type="Pfam" id="PF20662">
    <property type="entry name" value="COG4_C"/>
    <property type="match status" value="1"/>
</dbReference>
<evidence type="ECO:0000313" key="17">
    <source>
        <dbReference type="Proteomes" id="UP000310200"/>
    </source>
</evidence>
<keyword evidence="9" id="KW-0333">Golgi apparatus</keyword>
<evidence type="ECO:0000256" key="1">
    <source>
        <dbReference type="ARBA" id="ARBA00004123"/>
    </source>
</evidence>
<evidence type="ECO:0000256" key="9">
    <source>
        <dbReference type="ARBA" id="ARBA00023034"/>
    </source>
</evidence>
<comment type="caution">
    <text evidence="16">The sequence shown here is derived from an EMBL/GenBank/DDBJ whole genome shotgun (WGS) entry which is preliminary data.</text>
</comment>
<evidence type="ECO:0000256" key="6">
    <source>
        <dbReference type="ARBA" id="ARBA00022664"/>
    </source>
</evidence>
<accession>A0A4S2JBV1</accession>
<dbReference type="Pfam" id="PF23241">
    <property type="entry name" value="HAT_PRP39_C"/>
    <property type="match status" value="1"/>
</dbReference>
<evidence type="ECO:0000256" key="11">
    <source>
        <dbReference type="ARBA" id="ARBA00023187"/>
    </source>
</evidence>
<dbReference type="Gene3D" id="1.25.40.10">
    <property type="entry name" value="Tetratricopeptide repeat domain"/>
    <property type="match status" value="2"/>
</dbReference>
<dbReference type="PANTHER" id="PTHR24016">
    <property type="entry name" value="CONSERVED OLIGOMERIC GOLGI COMPLEX SUBUNIT 4"/>
    <property type="match status" value="1"/>
</dbReference>
<dbReference type="InterPro" id="IPR048680">
    <property type="entry name" value="COG4_N"/>
</dbReference>
<dbReference type="GO" id="GO:0017119">
    <property type="term" value="C:Golgi transport complex"/>
    <property type="evidence" value="ECO:0007669"/>
    <property type="project" value="TreeGrafter"/>
</dbReference>
<dbReference type="GO" id="GO:0015031">
    <property type="term" value="P:protein transport"/>
    <property type="evidence" value="ECO:0007669"/>
    <property type="project" value="UniProtKB-KW"/>
</dbReference>
<keyword evidence="7" id="KW-0677">Repeat</keyword>
<evidence type="ECO:0000256" key="13">
    <source>
        <dbReference type="ARBA" id="ARBA00031340"/>
    </source>
</evidence>
<dbReference type="PANTHER" id="PTHR24016:SF0">
    <property type="entry name" value="CONSERVED OLIGOMERIC GOLGI COMPLEX SUBUNIT 4"/>
    <property type="match status" value="1"/>
</dbReference>
<dbReference type="Pfam" id="PF23240">
    <property type="entry name" value="HAT_PRP39_N"/>
    <property type="match status" value="1"/>
</dbReference>
<feature type="domain" description="COG4 transport protein middle alpha-helical bundle" evidence="15">
    <location>
        <begin position="180"/>
        <end position="457"/>
    </location>
</feature>
<keyword evidence="12" id="KW-0539">Nucleus</keyword>
<dbReference type="EMBL" id="QBLH01003812">
    <property type="protein sequence ID" value="TGZ32710.1"/>
    <property type="molecule type" value="Genomic_DNA"/>
</dbReference>
<dbReference type="GO" id="GO:0000139">
    <property type="term" value="C:Golgi membrane"/>
    <property type="evidence" value="ECO:0007669"/>
    <property type="project" value="UniProtKB-SubCell"/>
</dbReference>
<feature type="compositionally biased region" description="Basic residues" evidence="14">
    <location>
        <begin position="822"/>
        <end position="835"/>
    </location>
</feature>
<dbReference type="InterPro" id="IPR003107">
    <property type="entry name" value="HAT"/>
</dbReference>
<keyword evidence="10" id="KW-0472">Membrane</keyword>
<dbReference type="Pfam" id="PF20663">
    <property type="entry name" value="COG4_N"/>
    <property type="match status" value="1"/>
</dbReference>
<feature type="compositionally biased region" description="Low complexity" evidence="14">
    <location>
        <begin position="1708"/>
        <end position="1733"/>
    </location>
</feature>
<feature type="compositionally biased region" description="Basic and acidic residues" evidence="14">
    <location>
        <begin position="1195"/>
        <end position="1213"/>
    </location>
</feature>
<dbReference type="FunFam" id="1.10.287.1060:FF:000014">
    <property type="entry name" value="conserved oligomeric Golgi complex subunit 4"/>
    <property type="match status" value="1"/>
</dbReference>
<feature type="compositionally biased region" description="Polar residues" evidence="14">
    <location>
        <begin position="796"/>
        <end position="810"/>
    </location>
</feature>
<feature type="region of interest" description="Disordered" evidence="14">
    <location>
        <begin position="1675"/>
        <end position="1772"/>
    </location>
</feature>
<dbReference type="Gene3D" id="1.20.58.1970">
    <property type="match status" value="1"/>
</dbReference>
<gene>
    <name evidence="16" type="ORF">DBV15_00901</name>
</gene>
<feature type="region of interest" description="Disordered" evidence="14">
    <location>
        <begin position="796"/>
        <end position="838"/>
    </location>
</feature>
<dbReference type="Pfam" id="PF08318">
    <property type="entry name" value="COG4_m"/>
    <property type="match status" value="2"/>
</dbReference>
<keyword evidence="11" id="KW-0508">mRNA splicing</keyword>
<reference evidence="16 17" key="1">
    <citation type="journal article" date="2019" name="Philos. Trans. R. Soc. Lond., B, Biol. Sci.">
        <title>Ant behaviour and brain gene expression of defending hosts depend on the ecological success of the intruding social parasite.</title>
        <authorList>
            <person name="Kaur R."/>
            <person name="Stoldt M."/>
            <person name="Jongepier E."/>
            <person name="Feldmeyer B."/>
            <person name="Menzel F."/>
            <person name="Bornberg-Bauer E."/>
            <person name="Foitzik S."/>
        </authorList>
    </citation>
    <scope>NUCLEOTIDE SEQUENCE [LARGE SCALE GENOMIC DNA]</scope>
    <source>
        <tissue evidence="16">Whole body</tissue>
    </source>
</reference>
<evidence type="ECO:0000313" key="16">
    <source>
        <dbReference type="EMBL" id="TGZ32710.1"/>
    </source>
</evidence>
<feature type="region of interest" description="Disordered" evidence="14">
    <location>
        <begin position="1406"/>
        <end position="1432"/>
    </location>
</feature>
<dbReference type="GO" id="GO:0006890">
    <property type="term" value="P:retrograde vesicle-mediated transport, Golgi to endoplasmic reticulum"/>
    <property type="evidence" value="ECO:0007669"/>
    <property type="project" value="TreeGrafter"/>
</dbReference>
<dbReference type="GO" id="GO:0007030">
    <property type="term" value="P:Golgi organization"/>
    <property type="evidence" value="ECO:0007669"/>
    <property type="project" value="TreeGrafter"/>
</dbReference>
<evidence type="ECO:0000256" key="7">
    <source>
        <dbReference type="ARBA" id="ARBA00022737"/>
    </source>
</evidence>
<dbReference type="InterPro" id="IPR013167">
    <property type="entry name" value="COG4_M"/>
</dbReference>
<proteinExistence type="inferred from homology"/>
<keyword evidence="5" id="KW-0813">Transport</keyword>
<feature type="region of interest" description="Disordered" evidence="14">
    <location>
        <begin position="1085"/>
        <end position="1255"/>
    </location>
</feature>
<evidence type="ECO:0000256" key="14">
    <source>
        <dbReference type="SAM" id="MobiDB-lite"/>
    </source>
</evidence>
<keyword evidence="17" id="KW-1185">Reference proteome</keyword>
<dbReference type="InterPro" id="IPR059164">
    <property type="entry name" value="HAT_PRP39_C"/>
</dbReference>
<dbReference type="Proteomes" id="UP000310200">
    <property type="component" value="Unassembled WGS sequence"/>
</dbReference>